<dbReference type="AlphaFoldDB" id="W4PFM9"/>
<sequence length="134" mass="15654">MGYNQQLMKKYTFLILLTLLFIGCDKKEEELGELSLVQTVWNGERISYEDGEEVRVDNLWLFFKTESEVDIKFGEAGRYNNLDYSFKNKVVHFGLNTKYLVGDWVITNRTQNTLQLTYGIGLPKYSVLTLTKVY</sequence>
<evidence type="ECO:0000313" key="1">
    <source>
        <dbReference type="EMBL" id="GAE17949.1"/>
    </source>
</evidence>
<evidence type="ECO:0000313" key="2">
    <source>
        <dbReference type="Proteomes" id="UP000018842"/>
    </source>
</evidence>
<dbReference type="EMBL" id="BAIR01000004">
    <property type="protein sequence ID" value="GAE17949.1"/>
    <property type="molecule type" value="Genomic_DNA"/>
</dbReference>
<name>W4PFM9_9BACE</name>
<evidence type="ECO:0008006" key="3">
    <source>
        <dbReference type="Google" id="ProtNLM"/>
    </source>
</evidence>
<comment type="caution">
    <text evidence="1">The sequence shown here is derived from an EMBL/GenBank/DDBJ whole genome shotgun (WGS) entry which is preliminary data.</text>
</comment>
<dbReference type="Proteomes" id="UP000018842">
    <property type="component" value="Unassembled WGS sequence"/>
</dbReference>
<accession>W4PFM9</accession>
<dbReference type="STRING" id="1121100.GCA_000428105_00727"/>
<proteinExistence type="predicted"/>
<protein>
    <recommendedName>
        <fullName evidence="3">Lipoprotein</fullName>
    </recommendedName>
</protein>
<reference evidence="2" key="1">
    <citation type="journal article" date="2014" name="Genome">
        <title>Draft Genome Sequences of Three Strains of Bacteroides pyogenes Isolated from a Cat and Swine.</title>
        <authorList>
            <person name="Sakamoto M."/>
            <person name="Oshima K."/>
            <person name="Suda W."/>
            <person name="Kitamura K."/>
            <person name="Iida T."/>
            <person name="Hattori M."/>
            <person name="Ohkuma M."/>
        </authorList>
    </citation>
    <scope>NUCLEOTIDE SEQUENCE [LARGE SCALE GENOMIC DNA]</scope>
    <source>
        <strain evidence="2">JCM 6294</strain>
    </source>
</reference>
<organism evidence="1 2">
    <name type="scientific">Bacteroides pyogenes DSM 20611 = JCM 6294</name>
    <dbReference type="NCBI Taxonomy" id="1121100"/>
    <lineage>
        <taxon>Bacteria</taxon>
        <taxon>Pseudomonadati</taxon>
        <taxon>Bacteroidota</taxon>
        <taxon>Bacteroidia</taxon>
        <taxon>Bacteroidales</taxon>
        <taxon>Bacteroidaceae</taxon>
        <taxon>Bacteroides</taxon>
    </lineage>
</organism>
<gene>
    <name evidence="1" type="ORF">JCM6294_770</name>
</gene>